<name>A0A819L9N0_9BILA</name>
<reference evidence="1" key="1">
    <citation type="submission" date="2021-02" db="EMBL/GenBank/DDBJ databases">
        <authorList>
            <person name="Nowell W R."/>
        </authorList>
    </citation>
    <scope>NUCLEOTIDE SEQUENCE</scope>
</reference>
<protein>
    <submittedName>
        <fullName evidence="1">Uncharacterized protein</fullName>
    </submittedName>
</protein>
<dbReference type="AlphaFoldDB" id="A0A819L9N0"/>
<accession>A0A819L9N0</accession>
<dbReference type="EMBL" id="CAJOBD010003625">
    <property type="protein sequence ID" value="CAF3958614.1"/>
    <property type="molecule type" value="Genomic_DNA"/>
</dbReference>
<sequence>MATKVLYENNMGTAEKL</sequence>
<feature type="non-terminal residue" evidence="1">
    <location>
        <position position="17"/>
    </location>
</feature>
<evidence type="ECO:0000313" key="2">
    <source>
        <dbReference type="Proteomes" id="UP000663836"/>
    </source>
</evidence>
<evidence type="ECO:0000313" key="1">
    <source>
        <dbReference type="EMBL" id="CAF3958614.1"/>
    </source>
</evidence>
<organism evidence="1 2">
    <name type="scientific">Rotaria sordida</name>
    <dbReference type="NCBI Taxonomy" id="392033"/>
    <lineage>
        <taxon>Eukaryota</taxon>
        <taxon>Metazoa</taxon>
        <taxon>Spiralia</taxon>
        <taxon>Gnathifera</taxon>
        <taxon>Rotifera</taxon>
        <taxon>Eurotatoria</taxon>
        <taxon>Bdelloidea</taxon>
        <taxon>Philodinida</taxon>
        <taxon>Philodinidae</taxon>
        <taxon>Rotaria</taxon>
    </lineage>
</organism>
<gene>
    <name evidence="1" type="ORF">JBS370_LOCUS23956</name>
</gene>
<proteinExistence type="predicted"/>
<comment type="caution">
    <text evidence="1">The sequence shown here is derived from an EMBL/GenBank/DDBJ whole genome shotgun (WGS) entry which is preliminary data.</text>
</comment>
<dbReference type="Proteomes" id="UP000663836">
    <property type="component" value="Unassembled WGS sequence"/>
</dbReference>